<comment type="caution">
    <text evidence="3">The sequence shown here is derived from an EMBL/GenBank/DDBJ whole genome shotgun (WGS) entry which is preliminary data.</text>
</comment>
<feature type="coiled-coil region" evidence="1">
    <location>
        <begin position="36"/>
        <end position="63"/>
    </location>
</feature>
<dbReference type="RefSeq" id="WP_198746382.1">
    <property type="nucleotide sequence ID" value="NZ_JAEHTE010000001.1"/>
</dbReference>
<name>A0A8I1JJU7_PSEPU</name>
<evidence type="ECO:0000313" key="3">
    <source>
        <dbReference type="EMBL" id="MBI6882775.1"/>
    </source>
</evidence>
<sequence>MKNTKFAFVLSAMIATTFLIQPATCSAAAAAILMHQRKQEQERAETARLLAEAQRSRDEAEAAKPKKNIQLNVNIGSSGGSISSKGPVASGSSVRLRLTTEREYIVSKTYNGDVITNVGKFSATLGDEVFVTPSITGGGQVLVEVAVMHSVPDEKSASPWLDQKFSVQRNNQTFLLESGAPSVSRTIQIPGMKVGMTISLQAEIEQGS</sequence>
<feature type="signal peptide" evidence="2">
    <location>
        <begin position="1"/>
        <end position="27"/>
    </location>
</feature>
<reference evidence="3" key="1">
    <citation type="submission" date="2020-12" db="EMBL/GenBank/DDBJ databases">
        <title>Enhanced detection system for hospital associated transmission using whole genome sequencing surveillance.</title>
        <authorList>
            <person name="Harrison L.H."/>
            <person name="Van Tyne D."/>
            <person name="Marsh J.W."/>
            <person name="Griffith M.P."/>
            <person name="Snyder D.J."/>
            <person name="Cooper V.S."/>
            <person name="Mustapha M."/>
        </authorList>
    </citation>
    <scope>NUCLEOTIDE SEQUENCE</scope>
    <source>
        <strain evidence="3">PSB00042</strain>
    </source>
</reference>
<evidence type="ECO:0000256" key="2">
    <source>
        <dbReference type="SAM" id="SignalP"/>
    </source>
</evidence>
<dbReference type="AlphaFoldDB" id="A0A8I1JJU7"/>
<evidence type="ECO:0000313" key="4">
    <source>
        <dbReference type="Proteomes" id="UP000637061"/>
    </source>
</evidence>
<organism evidence="3 4">
    <name type="scientific">Pseudomonas putida</name>
    <name type="common">Arthrobacter siderocapsulatus</name>
    <dbReference type="NCBI Taxonomy" id="303"/>
    <lineage>
        <taxon>Bacteria</taxon>
        <taxon>Pseudomonadati</taxon>
        <taxon>Pseudomonadota</taxon>
        <taxon>Gammaproteobacteria</taxon>
        <taxon>Pseudomonadales</taxon>
        <taxon>Pseudomonadaceae</taxon>
        <taxon>Pseudomonas</taxon>
    </lineage>
</organism>
<proteinExistence type="predicted"/>
<accession>A0A8I1JJU7</accession>
<keyword evidence="2" id="KW-0732">Signal</keyword>
<dbReference type="EMBL" id="JAEHTE010000001">
    <property type="protein sequence ID" value="MBI6882775.1"/>
    <property type="molecule type" value="Genomic_DNA"/>
</dbReference>
<keyword evidence="1" id="KW-0175">Coiled coil</keyword>
<dbReference type="Proteomes" id="UP000637061">
    <property type="component" value="Unassembled WGS sequence"/>
</dbReference>
<feature type="chain" id="PRO_5034210953" evidence="2">
    <location>
        <begin position="28"/>
        <end position="208"/>
    </location>
</feature>
<gene>
    <name evidence="3" type="ORF">JEU22_02520</name>
</gene>
<evidence type="ECO:0000256" key="1">
    <source>
        <dbReference type="SAM" id="Coils"/>
    </source>
</evidence>
<protein>
    <submittedName>
        <fullName evidence="3">Uncharacterized protein</fullName>
    </submittedName>
</protein>